<protein>
    <submittedName>
        <fullName evidence="1">Uncharacterized protein</fullName>
    </submittedName>
</protein>
<gene>
    <name evidence="1" type="ORF">BDN72DRAFT_113183</name>
</gene>
<evidence type="ECO:0000313" key="2">
    <source>
        <dbReference type="Proteomes" id="UP000308600"/>
    </source>
</evidence>
<dbReference type="EMBL" id="ML208383">
    <property type="protein sequence ID" value="TFK67183.1"/>
    <property type="molecule type" value="Genomic_DNA"/>
</dbReference>
<accession>A0ACD3ANA3</accession>
<keyword evidence="2" id="KW-1185">Reference proteome</keyword>
<proteinExistence type="predicted"/>
<name>A0ACD3ANA3_9AGAR</name>
<feature type="non-terminal residue" evidence="1">
    <location>
        <position position="1"/>
    </location>
</feature>
<dbReference type="Proteomes" id="UP000308600">
    <property type="component" value="Unassembled WGS sequence"/>
</dbReference>
<reference evidence="1 2" key="1">
    <citation type="journal article" date="2019" name="Nat. Ecol. Evol.">
        <title>Megaphylogeny resolves global patterns of mushroom evolution.</title>
        <authorList>
            <person name="Varga T."/>
            <person name="Krizsan K."/>
            <person name="Foldi C."/>
            <person name="Dima B."/>
            <person name="Sanchez-Garcia M."/>
            <person name="Sanchez-Ramirez S."/>
            <person name="Szollosi G.J."/>
            <person name="Szarkandi J.G."/>
            <person name="Papp V."/>
            <person name="Albert L."/>
            <person name="Andreopoulos W."/>
            <person name="Angelini C."/>
            <person name="Antonin V."/>
            <person name="Barry K.W."/>
            <person name="Bougher N.L."/>
            <person name="Buchanan P."/>
            <person name="Buyck B."/>
            <person name="Bense V."/>
            <person name="Catcheside P."/>
            <person name="Chovatia M."/>
            <person name="Cooper J."/>
            <person name="Damon W."/>
            <person name="Desjardin D."/>
            <person name="Finy P."/>
            <person name="Geml J."/>
            <person name="Haridas S."/>
            <person name="Hughes K."/>
            <person name="Justo A."/>
            <person name="Karasinski D."/>
            <person name="Kautmanova I."/>
            <person name="Kiss B."/>
            <person name="Kocsube S."/>
            <person name="Kotiranta H."/>
            <person name="LaButti K.M."/>
            <person name="Lechner B.E."/>
            <person name="Liimatainen K."/>
            <person name="Lipzen A."/>
            <person name="Lukacs Z."/>
            <person name="Mihaltcheva S."/>
            <person name="Morgado L.N."/>
            <person name="Niskanen T."/>
            <person name="Noordeloos M.E."/>
            <person name="Ohm R.A."/>
            <person name="Ortiz-Santana B."/>
            <person name="Ovrebo C."/>
            <person name="Racz N."/>
            <person name="Riley R."/>
            <person name="Savchenko A."/>
            <person name="Shiryaev A."/>
            <person name="Soop K."/>
            <person name="Spirin V."/>
            <person name="Szebenyi C."/>
            <person name="Tomsovsky M."/>
            <person name="Tulloss R.E."/>
            <person name="Uehling J."/>
            <person name="Grigoriev I.V."/>
            <person name="Vagvolgyi C."/>
            <person name="Papp T."/>
            <person name="Martin F.M."/>
            <person name="Miettinen O."/>
            <person name="Hibbett D.S."/>
            <person name="Nagy L.G."/>
        </authorList>
    </citation>
    <scope>NUCLEOTIDE SEQUENCE [LARGE SCALE GENOMIC DNA]</scope>
    <source>
        <strain evidence="1 2">NL-1719</strain>
    </source>
</reference>
<sequence>LEEFDRLETTDYQGDNTNAEEPAQILTNIKRFLSTITHLDVCTKVDRLSEVSTLRYCTSLTHICLFDSLPPRLLRWIFDVCNKLEVLICLVTRSTREHENARVAVKSDEALQARINGESEGLSRGEIEKIVFVGIQCNGYGEDWESGARGEEDMWVLAEREVKRVRENKNGISGLVNMFSGL</sequence>
<evidence type="ECO:0000313" key="1">
    <source>
        <dbReference type="EMBL" id="TFK67183.1"/>
    </source>
</evidence>
<organism evidence="1 2">
    <name type="scientific">Pluteus cervinus</name>
    <dbReference type="NCBI Taxonomy" id="181527"/>
    <lineage>
        <taxon>Eukaryota</taxon>
        <taxon>Fungi</taxon>
        <taxon>Dikarya</taxon>
        <taxon>Basidiomycota</taxon>
        <taxon>Agaricomycotina</taxon>
        <taxon>Agaricomycetes</taxon>
        <taxon>Agaricomycetidae</taxon>
        <taxon>Agaricales</taxon>
        <taxon>Pluteineae</taxon>
        <taxon>Pluteaceae</taxon>
        <taxon>Pluteus</taxon>
    </lineage>
</organism>